<feature type="transmembrane region" description="Helical" evidence="7">
    <location>
        <begin position="396"/>
        <end position="414"/>
    </location>
</feature>
<evidence type="ECO:0000313" key="9">
    <source>
        <dbReference type="Proteomes" id="UP001065549"/>
    </source>
</evidence>
<dbReference type="GO" id="GO:0005886">
    <property type="term" value="C:plasma membrane"/>
    <property type="evidence" value="ECO:0007669"/>
    <property type="project" value="UniProtKB-SubCell"/>
</dbReference>
<evidence type="ECO:0000256" key="4">
    <source>
        <dbReference type="ARBA" id="ARBA00022692"/>
    </source>
</evidence>
<evidence type="ECO:0000256" key="7">
    <source>
        <dbReference type="SAM" id="Phobius"/>
    </source>
</evidence>
<dbReference type="NCBIfam" id="TIGR00797">
    <property type="entry name" value="matE"/>
    <property type="match status" value="1"/>
</dbReference>
<dbReference type="AlphaFoldDB" id="A0A9J6QNL2"/>
<dbReference type="PIRSF" id="PIRSF006603">
    <property type="entry name" value="DinF"/>
    <property type="match status" value="1"/>
</dbReference>
<keyword evidence="4 7" id="KW-0812">Transmembrane</keyword>
<keyword evidence="2" id="KW-0813">Transport</keyword>
<dbReference type="PANTHER" id="PTHR43549">
    <property type="entry name" value="MULTIDRUG RESISTANCE PROTEIN YPNP-RELATED"/>
    <property type="match status" value="1"/>
</dbReference>
<keyword evidence="6 7" id="KW-0472">Membrane</keyword>
<evidence type="ECO:0000256" key="5">
    <source>
        <dbReference type="ARBA" id="ARBA00022989"/>
    </source>
</evidence>
<feature type="transmembrane region" description="Helical" evidence="7">
    <location>
        <begin position="49"/>
        <end position="76"/>
    </location>
</feature>
<evidence type="ECO:0000256" key="3">
    <source>
        <dbReference type="ARBA" id="ARBA00022475"/>
    </source>
</evidence>
<feature type="transmembrane region" description="Helical" evidence="7">
    <location>
        <begin position="97"/>
        <end position="123"/>
    </location>
</feature>
<comment type="subcellular location">
    <subcellularLocation>
        <location evidence="1">Cell membrane</location>
        <topology evidence="1">Multi-pass membrane protein</topology>
    </subcellularLocation>
</comment>
<evidence type="ECO:0000313" key="8">
    <source>
        <dbReference type="EMBL" id="MCU7377538.1"/>
    </source>
</evidence>
<dbReference type="Pfam" id="PF01554">
    <property type="entry name" value="MatE"/>
    <property type="match status" value="2"/>
</dbReference>
<comment type="caution">
    <text evidence="8">The sequence shown here is derived from an EMBL/GenBank/DDBJ whole genome shotgun (WGS) entry which is preliminary data.</text>
</comment>
<evidence type="ECO:0000256" key="2">
    <source>
        <dbReference type="ARBA" id="ARBA00022448"/>
    </source>
</evidence>
<dbReference type="EMBL" id="JAOSHN010000001">
    <property type="protein sequence ID" value="MCU7377538.1"/>
    <property type="molecule type" value="Genomic_DNA"/>
</dbReference>
<accession>A0A9J6QNL2</accession>
<dbReference type="InterPro" id="IPR048279">
    <property type="entry name" value="MdtK-like"/>
</dbReference>
<feature type="transmembrane region" description="Helical" evidence="7">
    <location>
        <begin position="239"/>
        <end position="259"/>
    </location>
</feature>
<dbReference type="CDD" id="cd13144">
    <property type="entry name" value="MATE_like_4"/>
    <property type="match status" value="1"/>
</dbReference>
<dbReference type="InterPro" id="IPR052031">
    <property type="entry name" value="Membrane_Transporter-Flippase"/>
</dbReference>
<dbReference type="Proteomes" id="UP001065549">
    <property type="component" value="Unassembled WGS sequence"/>
</dbReference>
<keyword evidence="9" id="KW-1185">Reference proteome</keyword>
<feature type="transmembrane region" description="Helical" evidence="7">
    <location>
        <begin position="420"/>
        <end position="440"/>
    </location>
</feature>
<feature type="transmembrane region" description="Helical" evidence="7">
    <location>
        <begin position="198"/>
        <end position="218"/>
    </location>
</feature>
<dbReference type="RefSeq" id="WP_269478382.1">
    <property type="nucleotide sequence ID" value="NZ_JAOSHN010000001.1"/>
</dbReference>
<feature type="transmembrane region" description="Helical" evidence="7">
    <location>
        <begin position="165"/>
        <end position="186"/>
    </location>
</feature>
<keyword evidence="3" id="KW-1003">Cell membrane</keyword>
<feature type="transmembrane region" description="Helical" evidence="7">
    <location>
        <begin position="135"/>
        <end position="153"/>
    </location>
</feature>
<name>A0A9J6QNL2_9FIRM</name>
<reference evidence="8" key="1">
    <citation type="submission" date="2022-09" db="EMBL/GenBank/DDBJ databases">
        <title>Culturomic study of gut microbiota in children with autism spectrum disorder.</title>
        <authorList>
            <person name="Efimov B.A."/>
            <person name="Chaplin A.V."/>
            <person name="Sokolova S.R."/>
            <person name="Pikina A.P."/>
            <person name="Korzhanova M."/>
            <person name="Belova V."/>
            <person name="Korostin D."/>
        </authorList>
    </citation>
    <scope>NUCLEOTIDE SEQUENCE</scope>
    <source>
        <strain evidence="8">ASD5510</strain>
    </source>
</reference>
<evidence type="ECO:0000256" key="1">
    <source>
        <dbReference type="ARBA" id="ARBA00004651"/>
    </source>
</evidence>
<organism evidence="8 9">
    <name type="scientific">Hominibacterium faecale</name>
    <dbReference type="NCBI Taxonomy" id="2839743"/>
    <lineage>
        <taxon>Bacteria</taxon>
        <taxon>Bacillati</taxon>
        <taxon>Bacillota</taxon>
        <taxon>Clostridia</taxon>
        <taxon>Peptostreptococcales</taxon>
        <taxon>Anaerovoracaceae</taxon>
        <taxon>Hominibacterium</taxon>
    </lineage>
</organism>
<feature type="transmembrane region" description="Helical" evidence="7">
    <location>
        <begin position="361"/>
        <end position="384"/>
    </location>
</feature>
<feature type="transmembrane region" description="Helical" evidence="7">
    <location>
        <begin position="321"/>
        <end position="341"/>
    </location>
</feature>
<evidence type="ECO:0000256" key="6">
    <source>
        <dbReference type="ARBA" id="ARBA00023136"/>
    </source>
</evidence>
<dbReference type="GO" id="GO:0015297">
    <property type="term" value="F:antiporter activity"/>
    <property type="evidence" value="ECO:0007669"/>
    <property type="project" value="InterPro"/>
</dbReference>
<feature type="transmembrane region" description="Helical" evidence="7">
    <location>
        <begin position="12"/>
        <end position="37"/>
    </location>
</feature>
<protein>
    <submittedName>
        <fullName evidence="8">MATE family efflux transporter</fullName>
    </submittedName>
</protein>
<dbReference type="PANTHER" id="PTHR43549:SF3">
    <property type="entry name" value="MULTIDRUG RESISTANCE PROTEIN YPNP-RELATED"/>
    <property type="match status" value="1"/>
</dbReference>
<keyword evidence="5 7" id="KW-1133">Transmembrane helix</keyword>
<proteinExistence type="predicted"/>
<dbReference type="InterPro" id="IPR002528">
    <property type="entry name" value="MATE_fam"/>
</dbReference>
<sequence length="453" mass="48491">MTHIENPMGVKPVFPLLMTMSIPAMVSMLVQSLYNIVDSLFVGRLSQEALTAVSIVFPLQNLVLAVAVGMGVGVNASIARSLGEKRQEDADQAASHGLVLTFFHMAGFVVLGTLGSSWFVGLFTDSPQILQMGSQYSHIVICLSGASLVHILIEKIFQSTGKMLAPMLFQIVGAVVNIALDPILIFGLLGAPSLGVKGAAIATIIGQCFACGLAILFYRKKNCGVHIQLKGFRLDKRMVHKLYSVAVPSCMVMSMPSLLVGLLNGILAGISQISVAVFGIYFKLQTFVYMPVNGLIQGMRPIISYNFGAGDQERMKRTLHFSLATTGTIMAVGTVLFLVGAEWILLMFGGSQEMLDIGVEALRIICSGFIISTLGVIIAGAFEALGEGGRSLTVSLLRQMVIIPPLALVLVHFTQLGLTGVWITFPIGETAASIAAVVLYRRLWRTKLKAAGK</sequence>
<feature type="transmembrane region" description="Helical" evidence="7">
    <location>
        <begin position="265"/>
        <end position="282"/>
    </location>
</feature>
<dbReference type="GO" id="GO:0042910">
    <property type="term" value="F:xenobiotic transmembrane transporter activity"/>
    <property type="evidence" value="ECO:0007669"/>
    <property type="project" value="InterPro"/>
</dbReference>
<gene>
    <name evidence="8" type="ORF">OBO34_04110</name>
</gene>